<evidence type="ECO:0000259" key="4">
    <source>
        <dbReference type="Pfam" id="PF02776"/>
    </source>
</evidence>
<accession>A0A949PLN4</accession>
<protein>
    <submittedName>
        <fullName evidence="5">Acetolactate synthase large subunit</fullName>
    </submittedName>
</protein>
<keyword evidence="6" id="KW-1185">Reference proteome</keyword>
<evidence type="ECO:0000313" key="6">
    <source>
        <dbReference type="Proteomes" id="UP000752297"/>
    </source>
</evidence>
<organism evidence="5 6">
    <name type="scientific">Falsochrobactrum tianjinense</name>
    <dbReference type="NCBI Taxonomy" id="2706015"/>
    <lineage>
        <taxon>Bacteria</taxon>
        <taxon>Pseudomonadati</taxon>
        <taxon>Pseudomonadota</taxon>
        <taxon>Alphaproteobacteria</taxon>
        <taxon>Hyphomicrobiales</taxon>
        <taxon>Brucellaceae</taxon>
        <taxon>Falsochrobactrum</taxon>
    </lineage>
</organism>
<dbReference type="Pfam" id="PF02775">
    <property type="entry name" value="TPP_enzyme_C"/>
    <property type="match status" value="1"/>
</dbReference>
<name>A0A949PLN4_9HYPH</name>
<evidence type="ECO:0000259" key="3">
    <source>
        <dbReference type="Pfam" id="PF02775"/>
    </source>
</evidence>
<comment type="similarity">
    <text evidence="1">Belongs to the TPP enzyme family.</text>
</comment>
<dbReference type="PANTHER" id="PTHR18968">
    <property type="entry name" value="THIAMINE PYROPHOSPHATE ENZYMES"/>
    <property type="match status" value="1"/>
</dbReference>
<keyword evidence="2" id="KW-0786">Thiamine pyrophosphate</keyword>
<dbReference type="InterPro" id="IPR012001">
    <property type="entry name" value="Thiamin_PyroP_enz_TPP-bd_dom"/>
</dbReference>
<dbReference type="PANTHER" id="PTHR18968:SF86">
    <property type="entry name" value="ACETOLACTATE SYNTHASE LARGE SUBUNIT ILVX-RELATED"/>
    <property type="match status" value="1"/>
</dbReference>
<sequence length="521" mass="54062">MNGADVLCQTLLDHEIEVCFANPGTSEMHFVAALDAQPQMRCVLGLFEGVVTGAADGYARMTERPASTLLHTGPGLANGLANLHNARRAHSPMVNIVGDHATDHLPYDAPLTTDIESLARPMSHWVGRVGGTTSIQADVKSAIVAAQSHGGQVATLILPADAAWGKAEYAHSSLAEVPELLATDDKAIGNAATAIRRAGSNCLILLGGAALRPEPMAEAARIANTFGATIMAEQANARITHGLGSAAPTRIPYAVDTAVAQLAAFDTIVLIGAKSPVAFFKFPGKPHRVIRPDCKVITLAGPETDPYTTLSALREGLGLDSHAALRVVDAPRPEIAHGALTAQAVVQTIAALLPENAILCDEAISHSHALGLAARGAAPHDLLQLTGGAIGIGPSLSVGAAIACPDRRVINVQADGSAMYTVQALWTQAREGLDITTVILSNRSYACLYGELTNLGRPEPGRNAQRMLDLDDPSLDWTALAKGLGVPGIRVTSTAALARELAQAIATPGPSLIEVALSDTT</sequence>
<feature type="domain" description="Thiamine pyrophosphate enzyme TPP-binding" evidence="3">
    <location>
        <begin position="386"/>
        <end position="515"/>
    </location>
</feature>
<gene>
    <name evidence="5" type="ORF">KUG47_08600</name>
</gene>
<comment type="caution">
    <text evidence="5">The sequence shown here is derived from an EMBL/GenBank/DDBJ whole genome shotgun (WGS) entry which is preliminary data.</text>
</comment>
<evidence type="ECO:0000256" key="2">
    <source>
        <dbReference type="ARBA" id="ARBA00023052"/>
    </source>
</evidence>
<dbReference type="EMBL" id="JAHRVA010000003">
    <property type="protein sequence ID" value="MBV2143556.1"/>
    <property type="molecule type" value="Genomic_DNA"/>
</dbReference>
<dbReference type="AlphaFoldDB" id="A0A949PLN4"/>
<feature type="domain" description="Thiamine pyrophosphate enzyme N-terminal TPP-binding" evidence="4">
    <location>
        <begin position="1"/>
        <end position="106"/>
    </location>
</feature>
<dbReference type="CDD" id="cd02002">
    <property type="entry name" value="TPP_BFDC"/>
    <property type="match status" value="1"/>
</dbReference>
<dbReference type="GO" id="GO:0003984">
    <property type="term" value="F:acetolactate synthase activity"/>
    <property type="evidence" value="ECO:0007669"/>
    <property type="project" value="TreeGrafter"/>
</dbReference>
<reference evidence="5 6" key="1">
    <citation type="submission" date="2021-06" db="EMBL/GenBank/DDBJ databases">
        <title>Falsochrobactrum tianjin sp.nov., a new petroleum-degrading bacteria isolated from oily soils.</title>
        <authorList>
            <person name="Chen G."/>
            <person name="Chen H."/>
            <person name="Tian J."/>
            <person name="Qing J."/>
            <person name="Zhong L."/>
            <person name="Ma W."/>
            <person name="Song Y."/>
            <person name="Cui X."/>
            <person name="Yan B."/>
        </authorList>
    </citation>
    <scope>NUCLEOTIDE SEQUENCE [LARGE SCALE GENOMIC DNA]</scope>
    <source>
        <strain evidence="5 6">TDYN1</strain>
    </source>
</reference>
<dbReference type="InterPro" id="IPR011766">
    <property type="entry name" value="TPP_enzyme_TPP-bd"/>
</dbReference>
<dbReference type="Proteomes" id="UP000752297">
    <property type="component" value="Unassembled WGS sequence"/>
</dbReference>
<evidence type="ECO:0000313" key="5">
    <source>
        <dbReference type="EMBL" id="MBV2143556.1"/>
    </source>
</evidence>
<dbReference type="GO" id="GO:0044281">
    <property type="term" value="P:small molecule metabolic process"/>
    <property type="evidence" value="ECO:0007669"/>
    <property type="project" value="UniProtKB-ARBA"/>
</dbReference>
<proteinExistence type="inferred from homology"/>
<dbReference type="RefSeq" id="WP_217677554.1">
    <property type="nucleotide sequence ID" value="NZ_JAHRVA010000003.1"/>
</dbReference>
<evidence type="ECO:0000256" key="1">
    <source>
        <dbReference type="ARBA" id="ARBA00007812"/>
    </source>
</evidence>
<dbReference type="Pfam" id="PF02776">
    <property type="entry name" value="TPP_enzyme_N"/>
    <property type="match status" value="1"/>
</dbReference>
<dbReference type="NCBIfam" id="NF005760">
    <property type="entry name" value="PRK07586.1"/>
    <property type="match status" value="1"/>
</dbReference>
<dbReference type="CDD" id="cd07035">
    <property type="entry name" value="TPP_PYR_POX_like"/>
    <property type="match status" value="1"/>
</dbReference>
<dbReference type="InterPro" id="IPR045229">
    <property type="entry name" value="TPP_enz"/>
</dbReference>
<dbReference type="GO" id="GO:0050660">
    <property type="term" value="F:flavin adenine dinucleotide binding"/>
    <property type="evidence" value="ECO:0007669"/>
    <property type="project" value="TreeGrafter"/>
</dbReference>
<dbReference type="GO" id="GO:0030976">
    <property type="term" value="F:thiamine pyrophosphate binding"/>
    <property type="evidence" value="ECO:0007669"/>
    <property type="project" value="InterPro"/>
</dbReference>